<protein>
    <submittedName>
        <fullName evidence="3">TRAP-type C4-dicarboxylate transport system, substrate-binding protein</fullName>
    </submittedName>
</protein>
<accession>A0A1M6UWK8</accession>
<dbReference type="Gene3D" id="3.40.190.170">
    <property type="entry name" value="Bacterial extracellular solute-binding protein, family 7"/>
    <property type="match status" value="1"/>
</dbReference>
<dbReference type="NCBIfam" id="NF037995">
    <property type="entry name" value="TRAP_S1"/>
    <property type="match status" value="1"/>
</dbReference>
<keyword evidence="4" id="KW-1185">Reference proteome</keyword>
<dbReference type="InterPro" id="IPR038404">
    <property type="entry name" value="TRAP_DctP_sf"/>
</dbReference>
<name>A0A1M6UWK8_PSETH</name>
<feature type="chain" id="PRO_5012252090" evidence="2">
    <location>
        <begin position="30"/>
        <end position="411"/>
    </location>
</feature>
<reference evidence="3 4" key="1">
    <citation type="submission" date="2016-11" db="EMBL/GenBank/DDBJ databases">
        <authorList>
            <person name="Jaros S."/>
            <person name="Januszkiewicz K."/>
            <person name="Wedrychowicz H."/>
        </authorList>
    </citation>
    <scope>NUCLEOTIDE SEQUENCE [LARGE SCALE GENOMIC DNA]</scope>
    <source>
        <strain evidence="3 4">DSM 43832</strain>
    </source>
</reference>
<dbReference type="EMBL" id="FRAP01000011">
    <property type="protein sequence ID" value="SHK73560.1"/>
    <property type="molecule type" value="Genomic_DNA"/>
</dbReference>
<dbReference type="GO" id="GO:0055085">
    <property type="term" value="P:transmembrane transport"/>
    <property type="evidence" value="ECO:0007669"/>
    <property type="project" value="InterPro"/>
</dbReference>
<proteinExistence type="predicted"/>
<dbReference type="CDD" id="cd13666">
    <property type="entry name" value="PBP2_TRAP_DctP_like_1"/>
    <property type="match status" value="1"/>
</dbReference>
<dbReference type="Pfam" id="PF03480">
    <property type="entry name" value="DctP"/>
    <property type="match status" value="1"/>
</dbReference>
<organism evidence="3 4">
    <name type="scientific">Pseudonocardia thermophila</name>
    <dbReference type="NCBI Taxonomy" id="1848"/>
    <lineage>
        <taxon>Bacteria</taxon>
        <taxon>Bacillati</taxon>
        <taxon>Actinomycetota</taxon>
        <taxon>Actinomycetes</taxon>
        <taxon>Pseudonocardiales</taxon>
        <taxon>Pseudonocardiaceae</taxon>
        <taxon>Pseudonocardia</taxon>
    </lineage>
</organism>
<dbReference type="STRING" id="1848.SAMN05443637_11154"/>
<evidence type="ECO:0000256" key="2">
    <source>
        <dbReference type="SAM" id="SignalP"/>
    </source>
</evidence>
<dbReference type="PANTHER" id="PTHR33376">
    <property type="match status" value="1"/>
</dbReference>
<dbReference type="RefSeq" id="WP_073457777.1">
    <property type="nucleotide sequence ID" value="NZ_FRAP01000011.1"/>
</dbReference>
<dbReference type="PROSITE" id="PS51257">
    <property type="entry name" value="PROKAR_LIPOPROTEIN"/>
    <property type="match status" value="1"/>
</dbReference>
<evidence type="ECO:0000256" key="1">
    <source>
        <dbReference type="ARBA" id="ARBA00022729"/>
    </source>
</evidence>
<feature type="signal peptide" evidence="2">
    <location>
        <begin position="1"/>
        <end position="29"/>
    </location>
</feature>
<evidence type="ECO:0000313" key="3">
    <source>
        <dbReference type="EMBL" id="SHK73560.1"/>
    </source>
</evidence>
<sequence length="411" mass="43854">MTRPRKAFLGAAVSAALMLVLSSCGGGSAGGKVADSIETMDPITLTYTSVSAEKSAGALNFEVFAKEVEEKTGGKIRFEQYFNGSLLPGDETLEGIGSGVADAGFVMPSYYPQKMALGNWIMDLGSMPSNDIPHGMLAGSAAIQELQNDSDVLKEWSGHNIKVLNISQPGVGNALLCTKPIDSVEAAKGTRVRSGGGVWNAEIEAMGMVSVQVPAPETYEALQRGVVDCITAAPSTLMGYGWWDVAKHFIPVSMSAFNSSAQVINLEVWNSLPPDAQAVITEAAHRWFVGVTQEVLQNYARFATEGPAKHGIVFHDPTPLDALLKQHQEKFIAAKVASPPPGLADPQGLVDKYRALLDKWMAKTTEALGTPPPPRDPAAITESYIKGGDLDLSRFLEITGKELFPLPPNTR</sequence>
<keyword evidence="1 2" id="KW-0732">Signal</keyword>
<dbReference type="InterPro" id="IPR018389">
    <property type="entry name" value="DctP_fam"/>
</dbReference>
<dbReference type="PANTHER" id="PTHR33376:SF15">
    <property type="entry name" value="BLL6794 PROTEIN"/>
    <property type="match status" value="1"/>
</dbReference>
<dbReference type="AlphaFoldDB" id="A0A1M6UWK8"/>
<dbReference type="OrthoDB" id="9815946at2"/>
<evidence type="ECO:0000313" key="4">
    <source>
        <dbReference type="Proteomes" id="UP000184363"/>
    </source>
</evidence>
<gene>
    <name evidence="3" type="ORF">SAMN05443637_11154</name>
</gene>
<dbReference type="Proteomes" id="UP000184363">
    <property type="component" value="Unassembled WGS sequence"/>
</dbReference>